<dbReference type="SUPFAM" id="SSF51735">
    <property type="entry name" value="NAD(P)-binding Rossmann-fold domains"/>
    <property type="match status" value="1"/>
</dbReference>
<proteinExistence type="predicted"/>
<evidence type="ECO:0000256" key="1">
    <source>
        <dbReference type="ARBA" id="ARBA00001911"/>
    </source>
</evidence>
<evidence type="ECO:0000313" key="6">
    <source>
        <dbReference type="EMBL" id="RMY40773.1"/>
    </source>
</evidence>
<dbReference type="EMBL" id="QWIN01001457">
    <property type="protein sequence ID" value="RMY40773.1"/>
    <property type="molecule type" value="Genomic_DNA"/>
</dbReference>
<evidence type="ECO:0000313" key="7">
    <source>
        <dbReference type="Proteomes" id="UP000270230"/>
    </source>
</evidence>
<dbReference type="FunFam" id="3.40.50.720:FF:000304">
    <property type="entry name" value="UDP-glucose 4,6-dehydratase"/>
    <property type="match status" value="1"/>
</dbReference>
<dbReference type="CDD" id="cd05246">
    <property type="entry name" value="dTDP_GD_SDR_e"/>
    <property type="match status" value="1"/>
</dbReference>
<reference evidence="6 7" key="1">
    <citation type="journal article" date="2018" name="BMC Genomics">
        <title>Genomic evidence for intraspecific hybridization in a clonal and extremely halotolerant yeast.</title>
        <authorList>
            <person name="Gostincar C."/>
            <person name="Stajich J.E."/>
            <person name="Zupancic J."/>
            <person name="Zalar P."/>
            <person name="Gunde-Cimerman N."/>
        </authorList>
    </citation>
    <scope>NUCLEOTIDE SEQUENCE [LARGE SCALE GENOMIC DNA]</scope>
    <source>
        <strain evidence="6 7">EXF-151</strain>
    </source>
</reference>
<feature type="region of interest" description="Disordered" evidence="4">
    <location>
        <begin position="492"/>
        <end position="517"/>
    </location>
</feature>
<evidence type="ECO:0000256" key="2">
    <source>
        <dbReference type="ARBA" id="ARBA00023027"/>
    </source>
</evidence>
<dbReference type="VEuPathDB" id="FungiDB:BTJ68_00795"/>
<protein>
    <recommendedName>
        <fullName evidence="5">NAD(P)-binding domain-containing protein</fullName>
    </recommendedName>
</protein>
<dbReference type="Proteomes" id="UP000270230">
    <property type="component" value="Unassembled WGS sequence"/>
</dbReference>
<name>A0A3M7BLV6_HORWE</name>
<gene>
    <name evidence="6" type="ORF">D0865_12469</name>
</gene>
<comment type="cofactor">
    <cofactor evidence="1">
        <name>NAD(+)</name>
        <dbReference type="ChEBI" id="CHEBI:57540"/>
    </cofactor>
</comment>
<dbReference type="AlphaFoldDB" id="A0A3M7BLV6"/>
<dbReference type="InterPro" id="IPR036291">
    <property type="entry name" value="NAD(P)-bd_dom_sf"/>
</dbReference>
<organism evidence="6 7">
    <name type="scientific">Hortaea werneckii</name>
    <name type="common">Black yeast</name>
    <name type="synonym">Cladosporium werneckii</name>
    <dbReference type="NCBI Taxonomy" id="91943"/>
    <lineage>
        <taxon>Eukaryota</taxon>
        <taxon>Fungi</taxon>
        <taxon>Dikarya</taxon>
        <taxon>Ascomycota</taxon>
        <taxon>Pezizomycotina</taxon>
        <taxon>Dothideomycetes</taxon>
        <taxon>Dothideomycetidae</taxon>
        <taxon>Mycosphaerellales</taxon>
        <taxon>Teratosphaeriaceae</taxon>
        <taxon>Hortaea</taxon>
    </lineage>
</organism>
<evidence type="ECO:0000256" key="4">
    <source>
        <dbReference type="SAM" id="MobiDB-lite"/>
    </source>
</evidence>
<dbReference type="PANTHER" id="PTHR43000">
    <property type="entry name" value="DTDP-D-GLUCOSE 4,6-DEHYDRATASE-RELATED"/>
    <property type="match status" value="1"/>
</dbReference>
<feature type="compositionally biased region" description="Basic residues" evidence="4">
    <location>
        <begin position="508"/>
        <end position="517"/>
    </location>
</feature>
<evidence type="ECO:0000259" key="5">
    <source>
        <dbReference type="Pfam" id="PF16363"/>
    </source>
</evidence>
<dbReference type="GO" id="GO:0008460">
    <property type="term" value="F:dTDP-glucose 4,6-dehydratase activity"/>
    <property type="evidence" value="ECO:0007669"/>
    <property type="project" value="InterPro"/>
</dbReference>
<dbReference type="OrthoDB" id="331544at2759"/>
<evidence type="ECO:0000256" key="3">
    <source>
        <dbReference type="ARBA" id="ARBA00023239"/>
    </source>
</evidence>
<dbReference type="InterPro" id="IPR016040">
    <property type="entry name" value="NAD(P)-bd_dom"/>
</dbReference>
<keyword evidence="2" id="KW-0520">NAD</keyword>
<keyword evidence="3" id="KW-0456">Lyase</keyword>
<dbReference type="GO" id="GO:0009225">
    <property type="term" value="P:nucleotide-sugar metabolic process"/>
    <property type="evidence" value="ECO:0007669"/>
    <property type="project" value="InterPro"/>
</dbReference>
<sequence>MQGPLCAFRDLRGVAPCDTSTNPQVVLGVCLDESQHSNLQGRKAIVAAWRRLPHPRVGTRLVEIQRLHTWALSVLTPVLGQASLDTRFFVDDGLWRKAPILTGQSSCGPLPDVKNILVTGGEGFIASWLVRHLVIKYPEYNVISFDKLDYCSSLNNSRMLESRPNFQFFHGDVTSDKDVLWCLRKYDIDTVFHLAAHTHVDLSFGNSYNFTKTNVLGTHILLESAIAVGTIKRFYHVSTDEVYGEVEEDAADLTEQSSLWPTNPYAASKAAAEDYVTAYVKSFRLPAVIVRLNNVYGPHQYPEKIIPKFINLLQRKKPLWIHGDGQHTRRYLFAGDAADAFDTILHRGEIGQIYNVDSRDEVSNLDLAGKLLAAFHVKDTAGCIEHTRDRPFNDRRYAVDGTKLRQLGWKQSVSFEEGLAMTVDWYREFSSWWGAIDAILSPFPVVNGDSITAATLKADEAAAHSQTVPNGNGGLRGSEEAMVGANNEHVSLQSQGATDLDGQQAVGGRKRKAGQMA</sequence>
<comment type="caution">
    <text evidence="6">The sequence shown here is derived from an EMBL/GenBank/DDBJ whole genome shotgun (WGS) entry which is preliminary data.</text>
</comment>
<dbReference type="Gene3D" id="3.90.25.10">
    <property type="entry name" value="UDP-galactose 4-epimerase, domain 1"/>
    <property type="match status" value="1"/>
</dbReference>
<feature type="domain" description="NAD(P)-binding" evidence="5">
    <location>
        <begin position="117"/>
        <end position="422"/>
    </location>
</feature>
<dbReference type="InterPro" id="IPR005888">
    <property type="entry name" value="dTDP_Gluc_deHydtase"/>
</dbReference>
<accession>A0A3M7BLV6</accession>
<dbReference type="Gene3D" id="3.40.50.720">
    <property type="entry name" value="NAD(P)-binding Rossmann-like Domain"/>
    <property type="match status" value="1"/>
</dbReference>
<dbReference type="Pfam" id="PF16363">
    <property type="entry name" value="GDP_Man_Dehyd"/>
    <property type="match status" value="1"/>
</dbReference>